<evidence type="ECO:0000256" key="1">
    <source>
        <dbReference type="ARBA" id="ARBA00000971"/>
    </source>
</evidence>
<evidence type="ECO:0000313" key="8">
    <source>
        <dbReference type="EMBL" id="NDV62206.1"/>
    </source>
</evidence>
<keyword evidence="9" id="KW-1185">Reference proteome</keyword>
<evidence type="ECO:0000256" key="4">
    <source>
        <dbReference type="ARBA" id="ARBA00023235"/>
    </source>
</evidence>
<dbReference type="InterPro" id="IPR001179">
    <property type="entry name" value="PPIase_FKBP_dom"/>
</dbReference>
<comment type="catalytic activity">
    <reaction evidence="1 5 6">
        <text>[protein]-peptidylproline (omega=180) = [protein]-peptidylproline (omega=0)</text>
        <dbReference type="Rhea" id="RHEA:16237"/>
        <dbReference type="Rhea" id="RHEA-COMP:10747"/>
        <dbReference type="Rhea" id="RHEA-COMP:10748"/>
        <dbReference type="ChEBI" id="CHEBI:83833"/>
        <dbReference type="ChEBI" id="CHEBI:83834"/>
        <dbReference type="EC" id="5.2.1.8"/>
    </reaction>
</comment>
<dbReference type="InterPro" id="IPR036944">
    <property type="entry name" value="PPIase_FKBP_N_sf"/>
</dbReference>
<name>A0A6B2M1E8_9BACT</name>
<protein>
    <recommendedName>
        <fullName evidence="6">Peptidyl-prolyl cis-trans isomerase</fullName>
        <ecNumber evidence="6">5.2.1.8</ecNumber>
    </recommendedName>
</protein>
<dbReference type="GO" id="GO:0006457">
    <property type="term" value="P:protein folding"/>
    <property type="evidence" value="ECO:0007669"/>
    <property type="project" value="InterPro"/>
</dbReference>
<keyword evidence="4 5" id="KW-0413">Isomerase</keyword>
<dbReference type="Gene3D" id="3.10.50.40">
    <property type="match status" value="1"/>
</dbReference>
<evidence type="ECO:0000256" key="5">
    <source>
        <dbReference type="PROSITE-ProRule" id="PRU00277"/>
    </source>
</evidence>
<accession>A0A6B2M1E8</accession>
<dbReference type="InterPro" id="IPR000774">
    <property type="entry name" value="PPIase_FKBP_N"/>
</dbReference>
<comment type="caution">
    <text evidence="8">The sequence shown here is derived from an EMBL/GenBank/DDBJ whole genome shotgun (WGS) entry which is preliminary data.</text>
</comment>
<feature type="domain" description="PPIase FKBP-type" evidence="7">
    <location>
        <begin position="174"/>
        <end position="259"/>
    </location>
</feature>
<dbReference type="Pfam" id="PF01346">
    <property type="entry name" value="FKBP_N"/>
    <property type="match status" value="1"/>
</dbReference>
<dbReference type="PROSITE" id="PS50059">
    <property type="entry name" value="FKBP_PPIASE"/>
    <property type="match status" value="1"/>
</dbReference>
<dbReference type="Proteomes" id="UP000478417">
    <property type="component" value="Unassembled WGS sequence"/>
</dbReference>
<dbReference type="InterPro" id="IPR046357">
    <property type="entry name" value="PPIase_dom_sf"/>
</dbReference>
<evidence type="ECO:0000256" key="6">
    <source>
        <dbReference type="RuleBase" id="RU003915"/>
    </source>
</evidence>
<evidence type="ECO:0000313" key="9">
    <source>
        <dbReference type="Proteomes" id="UP000478417"/>
    </source>
</evidence>
<dbReference type="Pfam" id="PF00254">
    <property type="entry name" value="FKBP_C"/>
    <property type="match status" value="1"/>
</dbReference>
<gene>
    <name evidence="8" type="ORF">G0Q06_07085</name>
</gene>
<evidence type="ECO:0000259" key="7">
    <source>
        <dbReference type="PROSITE" id="PS50059"/>
    </source>
</evidence>
<keyword evidence="3 5" id="KW-0697">Rotamase</keyword>
<organism evidence="8 9">
    <name type="scientific">Oceanipulchritudo coccoides</name>
    <dbReference type="NCBI Taxonomy" id="2706888"/>
    <lineage>
        <taxon>Bacteria</taxon>
        <taxon>Pseudomonadati</taxon>
        <taxon>Verrucomicrobiota</taxon>
        <taxon>Opitutia</taxon>
        <taxon>Puniceicoccales</taxon>
        <taxon>Oceanipulchritudinaceae</taxon>
        <taxon>Oceanipulchritudo</taxon>
    </lineage>
</organism>
<dbReference type="PANTHER" id="PTHR43811">
    <property type="entry name" value="FKBP-TYPE PEPTIDYL-PROLYL CIS-TRANS ISOMERASE FKPA"/>
    <property type="match status" value="1"/>
</dbReference>
<dbReference type="EC" id="5.2.1.8" evidence="6"/>
<comment type="similarity">
    <text evidence="2 6">Belongs to the FKBP-type PPIase family.</text>
</comment>
<reference evidence="8 9" key="1">
    <citation type="submission" date="2020-02" db="EMBL/GenBank/DDBJ databases">
        <title>Albibacoteraceae fam. nov., the first described family within the subdivision 4 Verrucomicrobia.</title>
        <authorList>
            <person name="Xi F."/>
        </authorList>
    </citation>
    <scope>NUCLEOTIDE SEQUENCE [LARGE SCALE GENOMIC DNA]</scope>
    <source>
        <strain evidence="8 9">CK1056</strain>
    </source>
</reference>
<evidence type="ECO:0000256" key="2">
    <source>
        <dbReference type="ARBA" id="ARBA00006577"/>
    </source>
</evidence>
<dbReference type="GO" id="GO:0003755">
    <property type="term" value="F:peptidyl-prolyl cis-trans isomerase activity"/>
    <property type="evidence" value="ECO:0007669"/>
    <property type="project" value="UniProtKB-UniRule"/>
</dbReference>
<dbReference type="EMBL" id="JAAGNX010000002">
    <property type="protein sequence ID" value="NDV62206.1"/>
    <property type="molecule type" value="Genomic_DNA"/>
</dbReference>
<dbReference type="PROSITE" id="PS51257">
    <property type="entry name" value="PROKAR_LIPOPROTEIN"/>
    <property type="match status" value="1"/>
</dbReference>
<dbReference type="SUPFAM" id="SSF54534">
    <property type="entry name" value="FKBP-like"/>
    <property type="match status" value="1"/>
</dbReference>
<dbReference type="PANTHER" id="PTHR43811:SF23">
    <property type="entry name" value="FKBP-TYPE 22 KDA PEPTIDYL-PROLYL CIS-TRANS ISOMERASE"/>
    <property type="match status" value="1"/>
</dbReference>
<sequence length="261" mass="27443">MQLLKLSHWAVLASLIPLFTSCSKPEEEVASTPVEVVSSIEADLSPAKEAATTAAGFETVDQQASYGMGYGMGANIARQGVVKADLDALFAGLKDGLASVAPQLDEATLRAAFSELDSRVASEAKAQSEANLATSVAFLEKNAVRPDVTVTASGLQYEVLDPSENPEARKPTTTDKVKVHYHGTLINGTVFDSSVQRGEPLTIPVAGVISGWAEALQLMSIGEKWKITVPPALGYGAEQTGGIPGNSALIFEIELIAIEEE</sequence>
<dbReference type="AlphaFoldDB" id="A0A6B2M1E8"/>
<proteinExistence type="inferred from homology"/>
<dbReference type="Gene3D" id="1.10.287.460">
    <property type="entry name" value="Peptidyl-prolyl cis-trans isomerase, FKBP-type, N-terminal domain"/>
    <property type="match status" value="1"/>
</dbReference>
<evidence type="ECO:0000256" key="3">
    <source>
        <dbReference type="ARBA" id="ARBA00023110"/>
    </source>
</evidence>